<dbReference type="AlphaFoldDB" id="S9QR28"/>
<reference evidence="2" key="1">
    <citation type="journal article" date="2014" name="Stand. Genomic Sci.">
        <title>Genome sequence of the exopolysaccharide-producing Salipiger mucosus type strain (DSM 16094(T)), a moderately halophilic member of the Roseobacter clade.</title>
        <authorList>
            <person name="Riedel T."/>
            <person name="Spring S."/>
            <person name="Fiebig A."/>
            <person name="Petersen J."/>
            <person name="Kyrpides N.C."/>
            <person name="Goker M."/>
            <person name="Klenk H.P."/>
        </authorList>
    </citation>
    <scope>NUCLEOTIDE SEQUENCE [LARGE SCALE GENOMIC DNA]</scope>
    <source>
        <strain evidence="2">DSM 16094</strain>
    </source>
</reference>
<dbReference type="eggNOG" id="ENOG502ZDVX">
    <property type="taxonomic scope" value="Bacteria"/>
</dbReference>
<proteinExistence type="predicted"/>
<organism evidence="1 2">
    <name type="scientific">Salipiger mucosus DSM 16094</name>
    <dbReference type="NCBI Taxonomy" id="1123237"/>
    <lineage>
        <taxon>Bacteria</taxon>
        <taxon>Pseudomonadati</taxon>
        <taxon>Pseudomonadota</taxon>
        <taxon>Alphaproteobacteria</taxon>
        <taxon>Rhodobacterales</taxon>
        <taxon>Roseobacteraceae</taxon>
        <taxon>Salipiger</taxon>
    </lineage>
</organism>
<dbReference type="HOGENOM" id="CLU_2182086_0_0_5"/>
<protein>
    <submittedName>
        <fullName evidence="1">Uncharacterized protein</fullName>
    </submittedName>
</protein>
<evidence type="ECO:0000313" key="1">
    <source>
        <dbReference type="EMBL" id="EPX82073.1"/>
    </source>
</evidence>
<keyword evidence="2" id="KW-1185">Reference proteome</keyword>
<dbReference type="EMBL" id="APVH01000027">
    <property type="protein sequence ID" value="EPX82073.1"/>
    <property type="molecule type" value="Genomic_DNA"/>
</dbReference>
<gene>
    <name evidence="1" type="ORF">Salmuc_02440</name>
</gene>
<sequence>MSPVLTLPTLRDRGYPSPAQFGETLTDWREELALQLETLGVPERIAQLRETCLATGGIWIDPPDGFRGYCEITVGGICVTGEDMAECAAAWIKAVLRVSRAAAEAEGAA</sequence>
<name>S9QR28_9RHOB</name>
<accession>S9QR28</accession>
<dbReference type="STRING" id="1123237.Salmuc_02440"/>
<comment type="caution">
    <text evidence="1">The sequence shown here is derived from an EMBL/GenBank/DDBJ whole genome shotgun (WGS) entry which is preliminary data.</text>
</comment>
<dbReference type="OrthoDB" id="9985882at2"/>
<dbReference type="RefSeq" id="WP_020038659.1">
    <property type="nucleotide sequence ID" value="NZ_KE557276.1"/>
</dbReference>
<dbReference type="Proteomes" id="UP000015347">
    <property type="component" value="Unassembled WGS sequence"/>
</dbReference>
<evidence type="ECO:0000313" key="2">
    <source>
        <dbReference type="Proteomes" id="UP000015347"/>
    </source>
</evidence>